<gene>
    <name evidence="1" type="ORF">QFC20_001336</name>
</gene>
<evidence type="ECO:0000313" key="2">
    <source>
        <dbReference type="Proteomes" id="UP001230649"/>
    </source>
</evidence>
<keyword evidence="2" id="KW-1185">Reference proteome</keyword>
<sequence>MDATTNTSTLEAMQAMMIQMQDHLQQQLQRQQNEFQVRMESLLIGKGKAAEVPMPASTSTFKHAVLNHSLPTVAEKTDEAQIGIATDEGPQATQGIDEEATVEEKGSSCKEDMADYFDAKVDLQAYVFDSDTPESELILDVLEGLPDYMLPTLKSSITPDMDL</sequence>
<accession>A0ACC2WV20</accession>
<name>A0ACC2WV20_9TREE</name>
<evidence type="ECO:0000313" key="1">
    <source>
        <dbReference type="EMBL" id="KAJ9114961.1"/>
    </source>
</evidence>
<dbReference type="EMBL" id="JASBWS010000007">
    <property type="protein sequence ID" value="KAJ9114961.1"/>
    <property type="molecule type" value="Genomic_DNA"/>
</dbReference>
<proteinExistence type="predicted"/>
<organism evidence="1 2">
    <name type="scientific">Naganishia adeliensis</name>
    <dbReference type="NCBI Taxonomy" id="92952"/>
    <lineage>
        <taxon>Eukaryota</taxon>
        <taxon>Fungi</taxon>
        <taxon>Dikarya</taxon>
        <taxon>Basidiomycota</taxon>
        <taxon>Agaricomycotina</taxon>
        <taxon>Tremellomycetes</taxon>
        <taxon>Filobasidiales</taxon>
        <taxon>Filobasidiaceae</taxon>
        <taxon>Naganishia</taxon>
    </lineage>
</organism>
<comment type="caution">
    <text evidence="1">The sequence shown here is derived from an EMBL/GenBank/DDBJ whole genome shotgun (WGS) entry which is preliminary data.</text>
</comment>
<dbReference type="Proteomes" id="UP001230649">
    <property type="component" value="Unassembled WGS sequence"/>
</dbReference>
<protein>
    <submittedName>
        <fullName evidence="1">Uncharacterized protein</fullName>
    </submittedName>
</protein>
<reference evidence="1" key="1">
    <citation type="submission" date="2023-04" db="EMBL/GenBank/DDBJ databases">
        <title>Draft Genome sequencing of Naganishia species isolated from polar environments using Oxford Nanopore Technology.</title>
        <authorList>
            <person name="Leo P."/>
            <person name="Venkateswaran K."/>
        </authorList>
    </citation>
    <scope>NUCLEOTIDE SEQUENCE</scope>
    <source>
        <strain evidence="1">MNA-CCFEE 5262</strain>
    </source>
</reference>